<organism evidence="2 3">
    <name type="scientific">Priestia megaterium</name>
    <name type="common">Bacillus megaterium</name>
    <dbReference type="NCBI Taxonomy" id="1404"/>
    <lineage>
        <taxon>Bacteria</taxon>
        <taxon>Bacillati</taxon>
        <taxon>Bacillota</taxon>
        <taxon>Bacilli</taxon>
        <taxon>Bacillales</taxon>
        <taxon>Bacillaceae</taxon>
        <taxon>Priestia</taxon>
    </lineage>
</organism>
<keyword evidence="1" id="KW-0812">Transmembrane</keyword>
<proteinExistence type="predicted"/>
<dbReference type="EMBL" id="BSYK01000001">
    <property type="protein sequence ID" value="GMG75463.1"/>
    <property type="molecule type" value="Genomic_DNA"/>
</dbReference>
<dbReference type="AlphaFoldDB" id="A0AAX6BNU1"/>
<accession>A0AAX6BNU1</accession>
<feature type="transmembrane region" description="Helical" evidence="1">
    <location>
        <begin position="16"/>
        <end position="37"/>
    </location>
</feature>
<comment type="caution">
    <text evidence="2">The sequence shown here is derived from an EMBL/GenBank/DDBJ whole genome shotgun (WGS) entry which is preliminary data.</text>
</comment>
<protein>
    <submittedName>
        <fullName evidence="2">Uncharacterized protein</fullName>
    </submittedName>
</protein>
<dbReference type="Proteomes" id="UP001165240">
    <property type="component" value="Unassembled WGS sequence"/>
</dbReference>
<reference evidence="2" key="1">
    <citation type="journal article" date="2024" name="Appl Microbiol">
        <title>Effect of kuratsuki Bacillus and Priestia on Taste of Sake.</title>
        <authorList>
            <person name="Kobayashi K."/>
            <person name="Nishida H."/>
        </authorList>
    </citation>
    <scope>NUCLEOTIDE SEQUENCE</scope>
    <source>
        <strain evidence="2">B-12</strain>
    </source>
</reference>
<evidence type="ECO:0000313" key="3">
    <source>
        <dbReference type="Proteomes" id="UP001165240"/>
    </source>
</evidence>
<keyword evidence="1" id="KW-0472">Membrane</keyword>
<keyword evidence="1" id="KW-1133">Transmembrane helix</keyword>
<sequence>MLHIKMFIHLSCDSSLYALFQVISTGIEFFIQIFYFLGGESLLVFKRAKELDWTYLT</sequence>
<evidence type="ECO:0000313" key="2">
    <source>
        <dbReference type="EMBL" id="GMG75463.1"/>
    </source>
</evidence>
<gene>
    <name evidence="2" type="ORF">ShirakiTB12_39310</name>
</gene>
<name>A0AAX6BNU1_PRIMG</name>
<evidence type="ECO:0000256" key="1">
    <source>
        <dbReference type="SAM" id="Phobius"/>
    </source>
</evidence>